<dbReference type="GO" id="GO:0070404">
    <property type="term" value="F:NADH binding"/>
    <property type="evidence" value="ECO:0007669"/>
    <property type="project" value="TreeGrafter"/>
</dbReference>
<evidence type="ECO:0000313" key="7">
    <source>
        <dbReference type="Proteomes" id="UP000499080"/>
    </source>
</evidence>
<evidence type="ECO:0000256" key="4">
    <source>
        <dbReference type="ARBA" id="ARBA00023002"/>
    </source>
</evidence>
<dbReference type="InterPro" id="IPR001509">
    <property type="entry name" value="Epimerase_deHydtase"/>
</dbReference>
<reference evidence="6 7" key="1">
    <citation type="journal article" date="2019" name="Sci. Rep.">
        <title>Orb-weaving spider Araneus ventricosus genome elucidates the spidroin gene catalogue.</title>
        <authorList>
            <person name="Kono N."/>
            <person name="Nakamura H."/>
            <person name="Ohtoshi R."/>
            <person name="Moran D.A.P."/>
            <person name="Shinohara A."/>
            <person name="Yoshida Y."/>
            <person name="Fujiwara M."/>
            <person name="Mori M."/>
            <person name="Tomita M."/>
            <person name="Arakawa K."/>
        </authorList>
    </citation>
    <scope>NUCLEOTIDE SEQUENCE [LARGE SCALE GENOMIC DNA]</scope>
</reference>
<evidence type="ECO:0000256" key="1">
    <source>
        <dbReference type="ARBA" id="ARBA00006484"/>
    </source>
</evidence>
<comment type="caution">
    <text evidence="6">The sequence shown here is derived from an EMBL/GenBank/DDBJ whole genome shotgun (WGS) entry which is preliminary data.</text>
</comment>
<dbReference type="AlphaFoldDB" id="A0A4Y2TXT4"/>
<evidence type="ECO:0000259" key="5">
    <source>
        <dbReference type="Pfam" id="PF01370"/>
    </source>
</evidence>
<keyword evidence="3" id="KW-0521">NADP</keyword>
<gene>
    <name evidence="6" type="primary">QDPR_1</name>
    <name evidence="6" type="ORF">AVEN_88622_1</name>
</gene>
<dbReference type="EMBL" id="BGPR01031673">
    <property type="protein sequence ID" value="GBO04871.1"/>
    <property type="molecule type" value="Genomic_DNA"/>
</dbReference>
<keyword evidence="7" id="KW-1185">Reference proteome</keyword>
<dbReference type="GO" id="GO:0006729">
    <property type="term" value="P:tetrahydrobiopterin biosynthetic process"/>
    <property type="evidence" value="ECO:0007669"/>
    <property type="project" value="TreeGrafter"/>
</dbReference>
<accession>A0A4Y2TXT4</accession>
<dbReference type="GO" id="GO:0005737">
    <property type="term" value="C:cytoplasm"/>
    <property type="evidence" value="ECO:0007669"/>
    <property type="project" value="TreeGrafter"/>
</dbReference>
<dbReference type="Pfam" id="PF01370">
    <property type="entry name" value="Epimerase"/>
    <property type="match status" value="1"/>
</dbReference>
<dbReference type="OrthoDB" id="1204at2759"/>
<dbReference type="GO" id="GO:0070402">
    <property type="term" value="F:NADPH binding"/>
    <property type="evidence" value="ECO:0007669"/>
    <property type="project" value="TreeGrafter"/>
</dbReference>
<evidence type="ECO:0000313" key="6">
    <source>
        <dbReference type="EMBL" id="GBO04871.1"/>
    </source>
</evidence>
<evidence type="ECO:0000256" key="2">
    <source>
        <dbReference type="ARBA" id="ARBA00011738"/>
    </source>
</evidence>
<dbReference type="InterPro" id="IPR036291">
    <property type="entry name" value="NAD(P)-bd_dom_sf"/>
</dbReference>
<organism evidence="6 7">
    <name type="scientific">Araneus ventricosus</name>
    <name type="common">Orbweaver spider</name>
    <name type="synonym">Epeira ventricosa</name>
    <dbReference type="NCBI Taxonomy" id="182803"/>
    <lineage>
        <taxon>Eukaryota</taxon>
        <taxon>Metazoa</taxon>
        <taxon>Ecdysozoa</taxon>
        <taxon>Arthropoda</taxon>
        <taxon>Chelicerata</taxon>
        <taxon>Arachnida</taxon>
        <taxon>Araneae</taxon>
        <taxon>Araneomorphae</taxon>
        <taxon>Entelegynae</taxon>
        <taxon>Araneoidea</taxon>
        <taxon>Araneidae</taxon>
        <taxon>Araneus</taxon>
    </lineage>
</organism>
<dbReference type="Gene3D" id="3.40.50.720">
    <property type="entry name" value="NAD(P)-binding Rossmann-like Domain"/>
    <property type="match status" value="1"/>
</dbReference>
<comment type="subunit">
    <text evidence="2">Homodimer.</text>
</comment>
<dbReference type="PANTHER" id="PTHR15104">
    <property type="entry name" value="DIHYDROPTERIDINE REDUCTASE"/>
    <property type="match status" value="1"/>
</dbReference>
<dbReference type="SUPFAM" id="SSF51735">
    <property type="entry name" value="NAD(P)-binding Rossmann-fold domains"/>
    <property type="match status" value="1"/>
</dbReference>
<name>A0A4Y2TXT4_ARAVE</name>
<sequence>MSANAGRVLVYGGKGALGSTIVSHFKARNWWVGSIDMSANEEANANVIVKPNESWVDQESEVLSGVQEVLNQEKVDALICVAGGWAGGNAAAKGKNEVCHLLF</sequence>
<keyword evidence="4" id="KW-0560">Oxidoreductase</keyword>
<protein>
    <submittedName>
        <fullName evidence="6">Dihydropteridine reductase</fullName>
    </submittedName>
</protein>
<dbReference type="Proteomes" id="UP000499080">
    <property type="component" value="Unassembled WGS sequence"/>
</dbReference>
<feature type="domain" description="NAD-dependent epimerase/dehydratase" evidence="5">
    <location>
        <begin position="8"/>
        <end position="97"/>
    </location>
</feature>
<proteinExistence type="inferred from homology"/>
<dbReference type="GO" id="GO:0006559">
    <property type="term" value="P:L-phenylalanine catabolic process"/>
    <property type="evidence" value="ECO:0007669"/>
    <property type="project" value="TreeGrafter"/>
</dbReference>
<evidence type="ECO:0000256" key="3">
    <source>
        <dbReference type="ARBA" id="ARBA00022857"/>
    </source>
</evidence>
<dbReference type="GO" id="GO:0004155">
    <property type="term" value="F:6,7-dihydropteridine reductase activity"/>
    <property type="evidence" value="ECO:0007669"/>
    <property type="project" value="TreeGrafter"/>
</dbReference>
<dbReference type="PANTHER" id="PTHR15104:SF0">
    <property type="entry name" value="DIHYDROPTERIDINE REDUCTASE"/>
    <property type="match status" value="1"/>
</dbReference>
<comment type="similarity">
    <text evidence="1">Belongs to the short-chain dehydrogenases/reductases (SDR) family.</text>
</comment>